<protein>
    <submittedName>
        <fullName evidence="1">TNP1</fullName>
    </submittedName>
</protein>
<keyword evidence="2" id="KW-1185">Reference proteome</keyword>
<feature type="non-terminal residue" evidence="1">
    <location>
        <position position="57"/>
    </location>
</feature>
<evidence type="ECO:0000313" key="1">
    <source>
        <dbReference type="EMBL" id="MCI93423.1"/>
    </source>
</evidence>
<sequence length="57" mass="6422">MGSCSRVPHMPEDIPEECELYIEGNTHAVAYANVYQLGPNIHNQVLHNDMVRVTVTK</sequence>
<evidence type="ECO:0000313" key="2">
    <source>
        <dbReference type="Proteomes" id="UP000265520"/>
    </source>
</evidence>
<proteinExistence type="predicted"/>
<name>A0A392W145_9FABA</name>
<dbReference type="EMBL" id="LXQA011328938">
    <property type="protein sequence ID" value="MCI93423.1"/>
    <property type="molecule type" value="Genomic_DNA"/>
</dbReference>
<dbReference type="AlphaFoldDB" id="A0A392W145"/>
<reference evidence="1 2" key="1">
    <citation type="journal article" date="2018" name="Front. Plant Sci.">
        <title>Red Clover (Trifolium pratense) and Zigzag Clover (T. medium) - A Picture of Genomic Similarities and Differences.</title>
        <authorList>
            <person name="Dluhosova J."/>
            <person name="Istvanek J."/>
            <person name="Nedelnik J."/>
            <person name="Repkova J."/>
        </authorList>
    </citation>
    <scope>NUCLEOTIDE SEQUENCE [LARGE SCALE GENOMIC DNA]</scope>
    <source>
        <strain evidence="2">cv. 10/8</strain>
        <tissue evidence="1">Leaf</tissue>
    </source>
</reference>
<organism evidence="1 2">
    <name type="scientific">Trifolium medium</name>
    <dbReference type="NCBI Taxonomy" id="97028"/>
    <lineage>
        <taxon>Eukaryota</taxon>
        <taxon>Viridiplantae</taxon>
        <taxon>Streptophyta</taxon>
        <taxon>Embryophyta</taxon>
        <taxon>Tracheophyta</taxon>
        <taxon>Spermatophyta</taxon>
        <taxon>Magnoliopsida</taxon>
        <taxon>eudicotyledons</taxon>
        <taxon>Gunneridae</taxon>
        <taxon>Pentapetalae</taxon>
        <taxon>rosids</taxon>
        <taxon>fabids</taxon>
        <taxon>Fabales</taxon>
        <taxon>Fabaceae</taxon>
        <taxon>Papilionoideae</taxon>
        <taxon>50 kb inversion clade</taxon>
        <taxon>NPAAA clade</taxon>
        <taxon>Hologalegina</taxon>
        <taxon>IRL clade</taxon>
        <taxon>Trifolieae</taxon>
        <taxon>Trifolium</taxon>
    </lineage>
</organism>
<dbReference type="Proteomes" id="UP000265520">
    <property type="component" value="Unassembled WGS sequence"/>
</dbReference>
<accession>A0A392W145</accession>
<comment type="caution">
    <text evidence="1">The sequence shown here is derived from an EMBL/GenBank/DDBJ whole genome shotgun (WGS) entry which is preliminary data.</text>
</comment>